<evidence type="ECO:0000313" key="2">
    <source>
        <dbReference type="Proteomes" id="UP000634011"/>
    </source>
</evidence>
<dbReference type="RefSeq" id="WP_186910735.1">
    <property type="nucleotide sequence ID" value="NZ_JACOFV010000001.1"/>
</dbReference>
<sequence>MLKAALQIFPGKYQLTPSSIAYPQTRAINETISPTGELDLVWTMSTNERESKLIPIRIPLDKGMLGWRISFVSSKNKDILKPIKSLSDLNKLDAGQVHDWPDTDILQSNKINVITSSTYEALFKMLEVNRFDYFPRAIFEIWGEQTSHSDLKIAIDDHIVLHYPTAYYFFVSPRRAGLAKDLKNGMEHILASGQFENIFQKYHKESTRKADIRHRNIIELSNPLLDSNKLPLNRPELWFSP</sequence>
<accession>A0A923HEZ9</accession>
<organism evidence="1 2">
    <name type="scientific">Undibacterium jejuense</name>
    <dbReference type="NCBI Taxonomy" id="1344949"/>
    <lineage>
        <taxon>Bacteria</taxon>
        <taxon>Pseudomonadati</taxon>
        <taxon>Pseudomonadota</taxon>
        <taxon>Betaproteobacteria</taxon>
        <taxon>Burkholderiales</taxon>
        <taxon>Oxalobacteraceae</taxon>
        <taxon>Undibacterium</taxon>
    </lineage>
</organism>
<comment type="caution">
    <text evidence="1">The sequence shown here is derived from an EMBL/GenBank/DDBJ whole genome shotgun (WGS) entry which is preliminary data.</text>
</comment>
<dbReference type="SUPFAM" id="SSF53850">
    <property type="entry name" value="Periplasmic binding protein-like II"/>
    <property type="match status" value="1"/>
</dbReference>
<evidence type="ECO:0000313" key="1">
    <source>
        <dbReference type="EMBL" id="MBC3860810.1"/>
    </source>
</evidence>
<dbReference type="EMBL" id="JACOFV010000001">
    <property type="protein sequence ID" value="MBC3860810.1"/>
    <property type="molecule type" value="Genomic_DNA"/>
</dbReference>
<name>A0A923HEZ9_9BURK</name>
<protein>
    <submittedName>
        <fullName evidence="1">Transporter substrate-binding domain-containing protein</fullName>
    </submittedName>
</protein>
<proteinExistence type="predicted"/>
<dbReference type="Gene3D" id="3.40.190.10">
    <property type="entry name" value="Periplasmic binding protein-like II"/>
    <property type="match status" value="2"/>
</dbReference>
<gene>
    <name evidence="1" type="ORF">H8K32_01760</name>
</gene>
<dbReference type="Proteomes" id="UP000634011">
    <property type="component" value="Unassembled WGS sequence"/>
</dbReference>
<keyword evidence="2" id="KW-1185">Reference proteome</keyword>
<reference evidence="1" key="1">
    <citation type="submission" date="2020-08" db="EMBL/GenBank/DDBJ databases">
        <title>Novel species isolated from subtropical streams in China.</title>
        <authorList>
            <person name="Lu H."/>
        </authorList>
    </citation>
    <scope>NUCLEOTIDE SEQUENCE</scope>
    <source>
        <strain evidence="1">KACC 12607</strain>
    </source>
</reference>
<dbReference type="AlphaFoldDB" id="A0A923HEZ9"/>